<accession>A0AAX3NDW9</accession>
<protein>
    <submittedName>
        <fullName evidence="1">Uncharacterized protein</fullName>
    </submittedName>
</protein>
<evidence type="ECO:0000313" key="2">
    <source>
        <dbReference type="Proteomes" id="UP001217324"/>
    </source>
</evidence>
<gene>
    <name evidence="1" type="ORF">PWF74_05165</name>
</gene>
<dbReference type="SUPFAM" id="SSF103084">
    <property type="entry name" value="Holliday junction resolvase RusA"/>
    <property type="match status" value="1"/>
</dbReference>
<dbReference type="InterPro" id="IPR036614">
    <property type="entry name" value="RusA-like_sf"/>
</dbReference>
<organism evidence="1 2">
    <name type="scientific">Lactococcus garvieae</name>
    <dbReference type="NCBI Taxonomy" id="1363"/>
    <lineage>
        <taxon>Bacteria</taxon>
        <taxon>Bacillati</taxon>
        <taxon>Bacillota</taxon>
        <taxon>Bacilli</taxon>
        <taxon>Lactobacillales</taxon>
        <taxon>Streptococcaceae</taxon>
        <taxon>Lactococcus</taxon>
    </lineage>
</organism>
<dbReference type="EMBL" id="CP118627">
    <property type="protein sequence ID" value="WEA14900.1"/>
    <property type="molecule type" value="Genomic_DNA"/>
</dbReference>
<reference evidence="1" key="1">
    <citation type="submission" date="2023-02" db="EMBL/GenBank/DDBJ databases">
        <title>Comparative genomics and fermentation flavor characterization of five lactic acid bacteria reveal flavor biosynthesis metabolic pathways in fermented muskmelon puree.</title>
        <authorList>
            <person name="Yuan L."/>
            <person name="Li M."/>
            <person name="Xu X."/>
            <person name="Lao F."/>
            <person name="Wu J."/>
        </authorList>
    </citation>
    <scope>NUCLEOTIDE SEQUENCE</scope>
    <source>
        <strain evidence="1">Pa-2</strain>
    </source>
</reference>
<dbReference type="RefSeq" id="WP_270517060.1">
    <property type="nucleotide sequence ID" value="NZ_CP118627.1"/>
</dbReference>
<dbReference type="GO" id="GO:0006281">
    <property type="term" value="P:DNA repair"/>
    <property type="evidence" value="ECO:0007669"/>
    <property type="project" value="InterPro"/>
</dbReference>
<proteinExistence type="predicted"/>
<evidence type="ECO:0000313" key="1">
    <source>
        <dbReference type="EMBL" id="WEA14900.1"/>
    </source>
</evidence>
<dbReference type="AlphaFoldDB" id="A0AAX3NDW9"/>
<dbReference type="GO" id="GO:0006310">
    <property type="term" value="P:DNA recombination"/>
    <property type="evidence" value="ECO:0007669"/>
    <property type="project" value="InterPro"/>
</dbReference>
<dbReference type="GO" id="GO:0000287">
    <property type="term" value="F:magnesium ion binding"/>
    <property type="evidence" value="ECO:0007669"/>
    <property type="project" value="InterPro"/>
</dbReference>
<dbReference type="Proteomes" id="UP001217324">
    <property type="component" value="Chromosome"/>
</dbReference>
<sequence>MKFIFNLYRASSKSKVVPKQKKLILNSNDRMHFHQKAKVIQELKKLAFNQVQNPLNNLEKLPIFNTASPCGVTLTVYTPTKRRSDPDNLQPTLKALMDGFTESKLWTDDNHEVVKFTKYQFGGLSGHNGYRLEVDVEEL</sequence>
<dbReference type="Gene3D" id="3.30.1330.70">
    <property type="entry name" value="Holliday junction resolvase RusA"/>
    <property type="match status" value="1"/>
</dbReference>
<name>A0AAX3NDW9_9LACT</name>